<accession>A0ABN8ZZ62</accession>
<protein>
    <submittedName>
        <fullName evidence="1">Uncharacterized protein</fullName>
    </submittedName>
</protein>
<name>A0ABN8ZZ62_RANTA</name>
<dbReference type="Proteomes" id="UP001176941">
    <property type="component" value="Chromosome 7"/>
</dbReference>
<keyword evidence="2" id="KW-1185">Reference proteome</keyword>
<dbReference type="EMBL" id="OX459943">
    <property type="protein sequence ID" value="CAI9178076.1"/>
    <property type="molecule type" value="Genomic_DNA"/>
</dbReference>
<organism evidence="1 2">
    <name type="scientific">Rangifer tarandus platyrhynchus</name>
    <name type="common">Svalbard reindeer</name>
    <dbReference type="NCBI Taxonomy" id="3082113"/>
    <lineage>
        <taxon>Eukaryota</taxon>
        <taxon>Metazoa</taxon>
        <taxon>Chordata</taxon>
        <taxon>Craniata</taxon>
        <taxon>Vertebrata</taxon>
        <taxon>Euteleostomi</taxon>
        <taxon>Mammalia</taxon>
        <taxon>Eutheria</taxon>
        <taxon>Laurasiatheria</taxon>
        <taxon>Artiodactyla</taxon>
        <taxon>Ruminantia</taxon>
        <taxon>Pecora</taxon>
        <taxon>Cervidae</taxon>
        <taxon>Odocoileinae</taxon>
        <taxon>Rangifer</taxon>
    </lineage>
</organism>
<evidence type="ECO:0000313" key="1">
    <source>
        <dbReference type="EMBL" id="CAI9178076.1"/>
    </source>
</evidence>
<sequence length="123" mass="13395">MILPLLNTPTVPRRSQKNVLEKPAEVPEDRTSLNRYQAATSYPGAGREGKMGSLWVQALGALPLRVTGATSLAHPFPLQYCTLAAPTHLMNFCTNTDLVPRVGLCPHGWVCLLRVDTSIGPIF</sequence>
<gene>
    <name evidence="1" type="ORF">MRATA1EN1_LOCUS27038</name>
</gene>
<evidence type="ECO:0000313" key="2">
    <source>
        <dbReference type="Proteomes" id="UP001176941"/>
    </source>
</evidence>
<proteinExistence type="predicted"/>
<reference evidence="1" key="1">
    <citation type="submission" date="2023-04" db="EMBL/GenBank/DDBJ databases">
        <authorList>
            <consortium name="ELIXIR-Norway"/>
        </authorList>
    </citation>
    <scope>NUCLEOTIDE SEQUENCE [LARGE SCALE GENOMIC DNA]</scope>
</reference>